<evidence type="ECO:0000313" key="3">
    <source>
        <dbReference type="Proteomes" id="UP000199598"/>
    </source>
</evidence>
<dbReference type="EMBL" id="FOSK01000009">
    <property type="protein sequence ID" value="SFK80204.1"/>
    <property type="molecule type" value="Genomic_DNA"/>
</dbReference>
<sequence length="74" mass="8278">MEELIRTTDPVLISHLEALLGGAEIIYFVADTNMSILDGSLGFLPRRIMVEADRLDEACQLMRDAGLEHYLKDA</sequence>
<dbReference type="SUPFAM" id="SSF54913">
    <property type="entry name" value="GlnB-like"/>
    <property type="match status" value="1"/>
</dbReference>
<dbReference type="Gene3D" id="3.30.70.790">
    <property type="entry name" value="UreE, C-terminal domain"/>
    <property type="match status" value="1"/>
</dbReference>
<accession>A0A1I4CG69</accession>
<comment type="caution">
    <text evidence="2">The sequence shown here is derived from an EMBL/GenBank/DDBJ whole genome shotgun (WGS) entry which is preliminary data.</text>
</comment>
<dbReference type="InterPro" id="IPR011322">
    <property type="entry name" value="N-reg_PII-like_a/b"/>
</dbReference>
<gene>
    <name evidence="2" type="ORF">SAMN04488518_109144</name>
</gene>
<feature type="domain" description="DUF2007" evidence="1">
    <location>
        <begin position="1"/>
        <end position="65"/>
    </location>
</feature>
<dbReference type="Proteomes" id="UP000199598">
    <property type="component" value="Unassembled WGS sequence"/>
</dbReference>
<dbReference type="RefSeq" id="WP_093521373.1">
    <property type="nucleotide sequence ID" value="NZ_FOSK01000009.1"/>
</dbReference>
<evidence type="ECO:0000313" key="2">
    <source>
        <dbReference type="EMBL" id="SFK80204.1"/>
    </source>
</evidence>
<dbReference type="InterPro" id="IPR018551">
    <property type="entry name" value="DUF2007"/>
</dbReference>
<keyword evidence="3" id="KW-1185">Reference proteome</keyword>
<reference evidence="2 3" key="1">
    <citation type="submission" date="2016-10" db="EMBL/GenBank/DDBJ databases">
        <authorList>
            <person name="Varghese N."/>
            <person name="Submissions S."/>
        </authorList>
    </citation>
    <scope>NUCLEOTIDE SEQUENCE [LARGE SCALE GENOMIC DNA]</scope>
    <source>
        <strain evidence="2 3">DSM 16392</strain>
    </source>
</reference>
<evidence type="ECO:0000259" key="1">
    <source>
        <dbReference type="Pfam" id="PF09413"/>
    </source>
</evidence>
<proteinExistence type="predicted"/>
<dbReference type="Pfam" id="PF09413">
    <property type="entry name" value="DUF2007"/>
    <property type="match status" value="1"/>
</dbReference>
<organism evidence="2 3">
    <name type="scientific">Pseudovibrio ascidiaceicola</name>
    <dbReference type="NCBI Taxonomy" id="285279"/>
    <lineage>
        <taxon>Bacteria</taxon>
        <taxon>Pseudomonadati</taxon>
        <taxon>Pseudomonadota</taxon>
        <taxon>Alphaproteobacteria</taxon>
        <taxon>Hyphomicrobiales</taxon>
        <taxon>Stappiaceae</taxon>
        <taxon>Pseudovibrio</taxon>
    </lineage>
</organism>
<name>A0A1I4CG69_9HYPH</name>
<protein>
    <submittedName>
        <fullName evidence="2">Signal transducing protein</fullName>
    </submittedName>
</protein>